<accession>A0A9N9I7X5</accession>
<proteinExistence type="predicted"/>
<protein>
    <submittedName>
        <fullName evidence="1">3953_t:CDS:1</fullName>
    </submittedName>
</protein>
<dbReference type="EMBL" id="CAJVPV010023693">
    <property type="protein sequence ID" value="CAG8724423.1"/>
    <property type="molecule type" value="Genomic_DNA"/>
</dbReference>
<dbReference type="OrthoDB" id="2385553at2759"/>
<keyword evidence="2" id="KW-1185">Reference proteome</keyword>
<evidence type="ECO:0000313" key="1">
    <source>
        <dbReference type="EMBL" id="CAG8724423.1"/>
    </source>
</evidence>
<comment type="caution">
    <text evidence="1">The sequence shown here is derived from an EMBL/GenBank/DDBJ whole genome shotgun (WGS) entry which is preliminary data.</text>
</comment>
<evidence type="ECO:0000313" key="2">
    <source>
        <dbReference type="Proteomes" id="UP000789342"/>
    </source>
</evidence>
<gene>
    <name evidence="1" type="ORF">AMORRO_LOCUS13549</name>
</gene>
<dbReference type="AlphaFoldDB" id="A0A9N9I7X5"/>
<sequence>FGDIYRNSLKAYKEYDACLTTTIYGDTYLDPENCKAREHPRKKKKDQLIFEIDGKNNKEKGFRIQTR</sequence>
<reference evidence="1" key="1">
    <citation type="submission" date="2021-06" db="EMBL/GenBank/DDBJ databases">
        <authorList>
            <person name="Kallberg Y."/>
            <person name="Tangrot J."/>
            <person name="Rosling A."/>
        </authorList>
    </citation>
    <scope>NUCLEOTIDE SEQUENCE</scope>
    <source>
        <strain evidence="1">CL551</strain>
    </source>
</reference>
<organism evidence="1 2">
    <name type="scientific">Acaulospora morrowiae</name>
    <dbReference type="NCBI Taxonomy" id="94023"/>
    <lineage>
        <taxon>Eukaryota</taxon>
        <taxon>Fungi</taxon>
        <taxon>Fungi incertae sedis</taxon>
        <taxon>Mucoromycota</taxon>
        <taxon>Glomeromycotina</taxon>
        <taxon>Glomeromycetes</taxon>
        <taxon>Diversisporales</taxon>
        <taxon>Acaulosporaceae</taxon>
        <taxon>Acaulospora</taxon>
    </lineage>
</organism>
<name>A0A9N9I7X5_9GLOM</name>
<dbReference type="Proteomes" id="UP000789342">
    <property type="component" value="Unassembled WGS sequence"/>
</dbReference>
<feature type="non-terminal residue" evidence="1">
    <location>
        <position position="1"/>
    </location>
</feature>